<evidence type="ECO:0000313" key="1">
    <source>
        <dbReference type="EMBL" id="KDR51233.1"/>
    </source>
</evidence>
<name>A0A069QEC5_HOYLO</name>
<dbReference type="AlphaFoldDB" id="A0A069QEC5"/>
<reference evidence="1 2" key="1">
    <citation type="submission" date="2013-08" db="EMBL/GenBank/DDBJ databases">
        <authorList>
            <person name="Weinstock G."/>
            <person name="Sodergren E."/>
            <person name="Wylie T."/>
            <person name="Fulton L."/>
            <person name="Fulton R."/>
            <person name="Fronick C."/>
            <person name="O'Laughlin M."/>
            <person name="Godfrey J."/>
            <person name="Miner T."/>
            <person name="Herter B."/>
            <person name="Appelbaum E."/>
            <person name="Cordes M."/>
            <person name="Lek S."/>
            <person name="Wollam A."/>
            <person name="Pepin K.H."/>
            <person name="Palsikar V.B."/>
            <person name="Mitreva M."/>
            <person name="Wilson R.K."/>
        </authorList>
    </citation>
    <scope>NUCLEOTIDE SEQUENCE [LARGE SCALE GENOMIC DNA]</scope>
    <source>
        <strain evidence="1 2">ATCC 15930</strain>
    </source>
</reference>
<dbReference type="HOGENOM" id="CLU_2247594_0_0_10"/>
<dbReference type="PATRIC" id="fig|1122985.7.peg.2783"/>
<gene>
    <name evidence="1" type="ORF">HMPREF1991_02685</name>
</gene>
<comment type="caution">
    <text evidence="1">The sequence shown here is derived from an EMBL/GenBank/DDBJ whole genome shotgun (WGS) entry which is preliminary data.</text>
</comment>
<accession>A0A069QEC5</accession>
<proteinExistence type="predicted"/>
<organism evidence="1 2">
    <name type="scientific">Hoylesella loescheii DSM 19665 = JCM 12249 = ATCC 15930</name>
    <dbReference type="NCBI Taxonomy" id="1122985"/>
    <lineage>
        <taxon>Bacteria</taxon>
        <taxon>Pseudomonadati</taxon>
        <taxon>Bacteroidota</taxon>
        <taxon>Bacteroidia</taxon>
        <taxon>Bacteroidales</taxon>
        <taxon>Prevotellaceae</taxon>
        <taxon>Hoylesella</taxon>
    </lineage>
</organism>
<protein>
    <submittedName>
        <fullName evidence="1">Uncharacterized protein</fullName>
    </submittedName>
</protein>
<sequence length="104" mass="11860">MVVELLDGKGNKSESVRRRKYNIKKEKDQDLRPCFLLSLPRQGRSLWLPTLPSQQTNRYAVVGSMQMLFLLPAHINHANRYAVVGEIQAFFSSKLASIMPTATR</sequence>
<dbReference type="EMBL" id="JNGW01000117">
    <property type="protein sequence ID" value="KDR51233.1"/>
    <property type="molecule type" value="Genomic_DNA"/>
</dbReference>
<dbReference type="Proteomes" id="UP000027442">
    <property type="component" value="Unassembled WGS sequence"/>
</dbReference>
<evidence type="ECO:0000313" key="2">
    <source>
        <dbReference type="Proteomes" id="UP000027442"/>
    </source>
</evidence>
<keyword evidence="2" id="KW-1185">Reference proteome</keyword>